<proteinExistence type="predicted"/>
<evidence type="ECO:0000313" key="2">
    <source>
        <dbReference type="Proteomes" id="UP000031668"/>
    </source>
</evidence>
<evidence type="ECO:0000313" key="1">
    <source>
        <dbReference type="EMBL" id="KII69501.1"/>
    </source>
</evidence>
<dbReference type="Proteomes" id="UP000031668">
    <property type="component" value="Unassembled WGS sequence"/>
</dbReference>
<dbReference type="EMBL" id="JWZT01002405">
    <property type="protein sequence ID" value="KII69501.1"/>
    <property type="molecule type" value="Genomic_DNA"/>
</dbReference>
<keyword evidence="2" id="KW-1185">Reference proteome</keyword>
<sequence>MAYESLHIFYQQILANRTAINSNPVVPALPIFHNLTLTIKKASIRTHKSNTFARSVEQPLIPEFYKVENTGERLLNIDSMIDAIDWRKISEHNSLRSEYVKEQDLAFRIKMLVTFELFSIEYVS</sequence>
<dbReference type="AlphaFoldDB" id="A0A0C2MQH0"/>
<reference evidence="1 2" key="1">
    <citation type="journal article" date="2014" name="Genome Biol. Evol.">
        <title>The genome of the myxosporean Thelohanellus kitauei shows adaptations to nutrient acquisition within its fish host.</title>
        <authorList>
            <person name="Yang Y."/>
            <person name="Xiong J."/>
            <person name="Zhou Z."/>
            <person name="Huo F."/>
            <person name="Miao W."/>
            <person name="Ran C."/>
            <person name="Liu Y."/>
            <person name="Zhang J."/>
            <person name="Feng J."/>
            <person name="Wang M."/>
            <person name="Wang M."/>
            <person name="Wang L."/>
            <person name="Yao B."/>
        </authorList>
    </citation>
    <scope>NUCLEOTIDE SEQUENCE [LARGE SCALE GENOMIC DNA]</scope>
    <source>
        <strain evidence="1">Wuqing</strain>
    </source>
</reference>
<organism evidence="1 2">
    <name type="scientific">Thelohanellus kitauei</name>
    <name type="common">Myxosporean</name>
    <dbReference type="NCBI Taxonomy" id="669202"/>
    <lineage>
        <taxon>Eukaryota</taxon>
        <taxon>Metazoa</taxon>
        <taxon>Cnidaria</taxon>
        <taxon>Myxozoa</taxon>
        <taxon>Myxosporea</taxon>
        <taxon>Bivalvulida</taxon>
        <taxon>Platysporina</taxon>
        <taxon>Myxobolidae</taxon>
        <taxon>Thelohanellus</taxon>
    </lineage>
</organism>
<accession>A0A0C2MQH0</accession>
<gene>
    <name evidence="1" type="ORF">RF11_11000</name>
</gene>
<name>A0A0C2MQH0_THEKT</name>
<comment type="caution">
    <text evidence="1">The sequence shown here is derived from an EMBL/GenBank/DDBJ whole genome shotgun (WGS) entry which is preliminary data.</text>
</comment>
<protein>
    <submittedName>
        <fullName evidence="1">Uncharacterized protein</fullName>
    </submittedName>
</protein>